<reference evidence="1" key="1">
    <citation type="journal article" date="2014" name="Front. Microbiol.">
        <title>High frequency of phylogenetically diverse reductive dehalogenase-homologous genes in deep subseafloor sedimentary metagenomes.</title>
        <authorList>
            <person name="Kawai M."/>
            <person name="Futagami T."/>
            <person name="Toyoda A."/>
            <person name="Takaki Y."/>
            <person name="Nishi S."/>
            <person name="Hori S."/>
            <person name="Arai W."/>
            <person name="Tsubouchi T."/>
            <person name="Morono Y."/>
            <person name="Uchiyama I."/>
            <person name="Ito T."/>
            <person name="Fujiyama A."/>
            <person name="Inagaki F."/>
            <person name="Takami H."/>
        </authorList>
    </citation>
    <scope>NUCLEOTIDE SEQUENCE</scope>
    <source>
        <strain evidence="1">Expedition CK06-06</strain>
    </source>
</reference>
<gene>
    <name evidence="1" type="ORF">S12H4_62901</name>
</gene>
<dbReference type="InterPro" id="IPR036439">
    <property type="entry name" value="Dockerin_dom_sf"/>
</dbReference>
<protein>
    <submittedName>
        <fullName evidence="1">Uncharacterized protein</fullName>
    </submittedName>
</protein>
<dbReference type="EMBL" id="BARW01042451">
    <property type="protein sequence ID" value="GAJ22404.1"/>
    <property type="molecule type" value="Genomic_DNA"/>
</dbReference>
<feature type="non-terminal residue" evidence="1">
    <location>
        <position position="62"/>
    </location>
</feature>
<dbReference type="GO" id="GO:0000272">
    <property type="term" value="P:polysaccharide catabolic process"/>
    <property type="evidence" value="ECO:0007669"/>
    <property type="project" value="InterPro"/>
</dbReference>
<feature type="non-terminal residue" evidence="1">
    <location>
        <position position="1"/>
    </location>
</feature>
<organism evidence="1">
    <name type="scientific">marine sediment metagenome</name>
    <dbReference type="NCBI Taxonomy" id="412755"/>
    <lineage>
        <taxon>unclassified sequences</taxon>
        <taxon>metagenomes</taxon>
        <taxon>ecological metagenomes</taxon>
    </lineage>
</organism>
<accession>X1UY62</accession>
<comment type="caution">
    <text evidence="1">The sequence shown here is derived from an EMBL/GenBank/DDBJ whole genome shotgun (WGS) entry which is preliminary data.</text>
</comment>
<sequence>LAPGEHAAFTRTYKFSTDGSMPQDCTGDQIINGNDLLALSSAWLSAPGQVDWNPSCDMSDPG</sequence>
<dbReference type="Gene3D" id="1.10.1330.10">
    <property type="entry name" value="Dockerin domain"/>
    <property type="match status" value="1"/>
</dbReference>
<dbReference type="AlphaFoldDB" id="X1UY62"/>
<evidence type="ECO:0000313" key="1">
    <source>
        <dbReference type="EMBL" id="GAJ22404.1"/>
    </source>
</evidence>
<proteinExistence type="predicted"/>
<name>X1UY62_9ZZZZ</name>